<organism evidence="1 2">
    <name type="scientific">Bradyrhizobium lablabi</name>
    <dbReference type="NCBI Taxonomy" id="722472"/>
    <lineage>
        <taxon>Bacteria</taxon>
        <taxon>Pseudomonadati</taxon>
        <taxon>Pseudomonadota</taxon>
        <taxon>Alphaproteobacteria</taxon>
        <taxon>Hyphomicrobiales</taxon>
        <taxon>Nitrobacteraceae</taxon>
        <taxon>Bradyrhizobium</taxon>
    </lineage>
</organism>
<reference evidence="1 2" key="1">
    <citation type="submission" date="2016-10" db="EMBL/GenBank/DDBJ databases">
        <authorList>
            <person name="de Groot N.N."/>
        </authorList>
    </citation>
    <scope>NUCLEOTIDE SEQUENCE [LARGE SCALE GENOMIC DNA]</scope>
    <source>
        <strain evidence="1 2">GAS522</strain>
    </source>
</reference>
<proteinExistence type="predicted"/>
<dbReference type="Gene3D" id="3.10.620.30">
    <property type="match status" value="1"/>
</dbReference>
<dbReference type="InterPro" id="IPR038765">
    <property type="entry name" value="Papain-like_cys_pep_sf"/>
</dbReference>
<dbReference type="PANTHER" id="PTHR39327:SF1">
    <property type="entry name" value="BLR5470 PROTEIN"/>
    <property type="match status" value="1"/>
</dbReference>
<gene>
    <name evidence="1" type="ORF">SAMN05444171_2859</name>
</gene>
<dbReference type="OrthoDB" id="5401788at2"/>
<dbReference type="Pfam" id="PF06035">
    <property type="entry name" value="Peptidase_C93"/>
    <property type="match status" value="1"/>
</dbReference>
<dbReference type="InterPro" id="IPR010319">
    <property type="entry name" value="Transglutaminase-like_Cys_pept"/>
</dbReference>
<dbReference type="RefSeq" id="WP_079586094.1">
    <property type="nucleotide sequence ID" value="NZ_FNTI01000001.1"/>
</dbReference>
<dbReference type="SUPFAM" id="SSF54001">
    <property type="entry name" value="Cysteine proteinases"/>
    <property type="match status" value="1"/>
</dbReference>
<dbReference type="Proteomes" id="UP000183208">
    <property type="component" value="Unassembled WGS sequence"/>
</dbReference>
<dbReference type="PANTHER" id="PTHR39327">
    <property type="match status" value="1"/>
</dbReference>
<name>A0A1M6XRA8_9BRAD</name>
<sequence>MGIPVQLRALRALILACGVVWFGPEAPVSAGTLLSPGPATLIRKSAEPFGLSASSLTSGGLYDKWQGVQRRLEDELVQLALCEGDPDRCASPAALQFLAIIDAARLREGRARLGEVNRAVNLAIRPVSDLAQYGQIDVWSSPLVTLARGGGDCEDYAIAKFVALRLAGIAPEDLRIVVLHDTIHGDDHAVAAARLDGRWLTLDNQRMAMVEDANVRNYRPTFVIDQHQVMRYVDTPLLASATGPIPAAPLAVGSLVRPALVAPAGEVPAQAD</sequence>
<evidence type="ECO:0000313" key="1">
    <source>
        <dbReference type="EMBL" id="SED01545.1"/>
    </source>
</evidence>
<dbReference type="EMBL" id="FNTI01000001">
    <property type="protein sequence ID" value="SED01545.1"/>
    <property type="molecule type" value="Genomic_DNA"/>
</dbReference>
<accession>A0A1M6XRA8</accession>
<protein>
    <submittedName>
        <fullName evidence="1">Transglutaminase-like cysteine proteinase BTLCP</fullName>
    </submittedName>
</protein>
<dbReference type="AlphaFoldDB" id="A0A1M6XRA8"/>
<evidence type="ECO:0000313" key="2">
    <source>
        <dbReference type="Proteomes" id="UP000183208"/>
    </source>
</evidence>